<accession>A0ABN5JYA3</accession>
<keyword evidence="3" id="KW-1185">Reference proteome</keyword>
<proteinExistence type="predicted"/>
<feature type="region of interest" description="Disordered" evidence="1">
    <location>
        <begin position="1"/>
        <end position="26"/>
    </location>
</feature>
<dbReference type="EMBL" id="CP024081">
    <property type="protein sequence ID" value="AVU77712.1"/>
    <property type="molecule type" value="Genomic_DNA"/>
</dbReference>
<gene>
    <name evidence="2" type="ORF">CRX69_21995</name>
</gene>
<name>A0ABN5JYA3_9PSED</name>
<dbReference type="RefSeq" id="WP_107322894.1">
    <property type="nucleotide sequence ID" value="NZ_CP024081.1"/>
</dbReference>
<feature type="compositionally biased region" description="Low complexity" evidence="1">
    <location>
        <begin position="9"/>
        <end position="21"/>
    </location>
</feature>
<dbReference type="Proteomes" id="UP000241936">
    <property type="component" value="Chromosome"/>
</dbReference>
<organism evidence="2 3">
    <name type="scientific">Pseudomonas rhizophila</name>
    <dbReference type="NCBI Taxonomy" id="2045200"/>
    <lineage>
        <taxon>Bacteria</taxon>
        <taxon>Pseudomonadati</taxon>
        <taxon>Pseudomonadota</taxon>
        <taxon>Gammaproteobacteria</taxon>
        <taxon>Pseudomonadales</taxon>
        <taxon>Pseudomonadaceae</taxon>
        <taxon>Pseudomonas</taxon>
    </lineage>
</organism>
<reference evidence="2 3" key="1">
    <citation type="journal article" date="2018" name="Front. Microbiol.">
        <title>Pseudomonas rhizophila S211, a New Plant Growth-Promoting Rhizobacterium with Potential in Pesticide-Bioremediation.</title>
        <authorList>
            <person name="Hassen W."/>
            <person name="Neifar M."/>
            <person name="Cherif H."/>
            <person name="Najjari A."/>
            <person name="Chouchane H."/>
            <person name="Driouich R.C."/>
            <person name="Salah A."/>
            <person name="Naili F."/>
            <person name="Mosbah A."/>
            <person name="Souissi Y."/>
            <person name="Raddadi N."/>
            <person name="Ouzari H.I."/>
            <person name="Fava F."/>
            <person name="Cherif A."/>
        </authorList>
    </citation>
    <scope>NUCLEOTIDE SEQUENCE [LARGE SCALE GENOMIC DNA]</scope>
    <source>
        <strain evidence="2 3">S211</strain>
    </source>
</reference>
<evidence type="ECO:0000313" key="2">
    <source>
        <dbReference type="EMBL" id="AVU77712.1"/>
    </source>
</evidence>
<evidence type="ECO:0000313" key="3">
    <source>
        <dbReference type="Proteomes" id="UP000241936"/>
    </source>
</evidence>
<sequence>MPLKVNGKSVSDGSASSSSSSTPPAGETIELSDLIAETEPALVSLGITSPAQLKTAESLLKNLLVTDKSFASASELAKYLFSILHSQEPLLHQQSEDITYKLILESIENESCLSSFKTGGQKTVSIILPHPRYLLSQAKDSSKDKVLIQQVSDMQALNKLGINALKTSGIFTFMDKKSFISEKVEGAENARILDNVVVDNLSLTLSRSTLITALRKAKIFDKLPKLEQATSDLAKIAKHCENHPRFLNDLQCLVQASTGNLIIHDPSATLPDQPQNPMQEKVQATRLKGYEKKLTFLLSTLKSQCRILGGESQ</sequence>
<evidence type="ECO:0000256" key="1">
    <source>
        <dbReference type="SAM" id="MobiDB-lite"/>
    </source>
</evidence>
<protein>
    <submittedName>
        <fullName evidence="2">Uncharacterized protein</fullName>
    </submittedName>
</protein>